<reference evidence="1" key="1">
    <citation type="submission" date="2022-09" db="EMBL/GenBank/DDBJ databases">
        <title>The genome sequence of Tsuneonella sp. YG55.</title>
        <authorList>
            <person name="Liu Y."/>
        </authorList>
    </citation>
    <scope>NUCLEOTIDE SEQUENCE</scope>
    <source>
        <strain evidence="1">YG55</strain>
    </source>
</reference>
<dbReference type="SUPFAM" id="SSF52540">
    <property type="entry name" value="P-loop containing nucleoside triphosphate hydrolases"/>
    <property type="match status" value="1"/>
</dbReference>
<accession>A0A9X2W1J9</accession>
<dbReference type="InterPro" id="IPR059206">
    <property type="entry name" value="Sll1717-like"/>
</dbReference>
<name>A0A9X2W1J9_9SPHN</name>
<proteinExistence type="predicted"/>
<dbReference type="NCBIfam" id="NF047389">
    <property type="entry name" value="ATPase_Sll1717"/>
    <property type="match status" value="1"/>
</dbReference>
<gene>
    <name evidence="1" type="ORF">N0B51_08840</name>
</gene>
<dbReference type="RefSeq" id="WP_259961958.1">
    <property type="nucleotide sequence ID" value="NZ_JAOAMV010000004.1"/>
</dbReference>
<organism evidence="1 2">
    <name type="scientific">Tsuneonella litorea</name>
    <dbReference type="NCBI Taxonomy" id="2976475"/>
    <lineage>
        <taxon>Bacteria</taxon>
        <taxon>Pseudomonadati</taxon>
        <taxon>Pseudomonadota</taxon>
        <taxon>Alphaproteobacteria</taxon>
        <taxon>Sphingomonadales</taxon>
        <taxon>Erythrobacteraceae</taxon>
        <taxon>Tsuneonella</taxon>
    </lineage>
</organism>
<dbReference type="InterPro" id="IPR027417">
    <property type="entry name" value="P-loop_NTPase"/>
</dbReference>
<evidence type="ECO:0000313" key="1">
    <source>
        <dbReference type="EMBL" id="MCT2559086.1"/>
    </source>
</evidence>
<protein>
    <recommendedName>
        <fullName evidence="3">KAP family P-loop domain protein</fullName>
    </recommendedName>
</protein>
<sequence length="541" mass="62322">MSIGQMSAEQDQKFLAECFIETGQPEQVCDIDNPSAIVLGRTGSGKSALLFHIDETQDNVSRIDPEDLSLNFISNSTIIRYFEDLGVDLNVFYQLLWRHVLVVELLKLKKEFYDQESAKKWFAGIYNTLNRNPKRQAALEYLTRFSSQFWLDTEKRVKEVVSKIESSMEDKIGMTADALRAKIEAASVASDKRSREETAEIINKAQQVVNAVQIQELSELLSFLAEDIFDDKKARYYLIIDDLDTGWVHDSLRFKLIRALIETLRKFRRVSNVKIVISLRADLLHTVMTRTEGRGFQSEKFEDMMLRLRWSADDLKDLIEERLNFVFKDQYTGRRVKFEDIFTSKIGDHEPLTYMLNRSLYRPRDVISYVNQCFEEAEPGASSISARLVRQAEAEYSNKRFRAIVEEWEGAFGDLETVLESLRHLDARFAYTDLTDKFFENICIELVAGDGVVSGKFVSICNGIINNEQPNYHHLRRTFVEVMYLVGAVGIKRSSGSKFEWSYKNDPVLNTALVDSDTKFAIHPMLHRRLNLKGDGSTFNT</sequence>
<evidence type="ECO:0000313" key="2">
    <source>
        <dbReference type="Proteomes" id="UP001142648"/>
    </source>
</evidence>
<dbReference type="EMBL" id="JAOAMV010000004">
    <property type="protein sequence ID" value="MCT2559086.1"/>
    <property type="molecule type" value="Genomic_DNA"/>
</dbReference>
<dbReference type="Proteomes" id="UP001142648">
    <property type="component" value="Unassembled WGS sequence"/>
</dbReference>
<comment type="caution">
    <text evidence="1">The sequence shown here is derived from an EMBL/GenBank/DDBJ whole genome shotgun (WGS) entry which is preliminary data.</text>
</comment>
<dbReference type="AlphaFoldDB" id="A0A9X2W1J9"/>
<evidence type="ECO:0008006" key="3">
    <source>
        <dbReference type="Google" id="ProtNLM"/>
    </source>
</evidence>
<keyword evidence="2" id="KW-1185">Reference proteome</keyword>